<dbReference type="PANTHER" id="PTHR38011">
    <property type="entry name" value="DIHYDROFOLATE REDUCTASE FAMILY PROTEIN (AFU_ORTHOLOGUE AFUA_8G06820)"/>
    <property type="match status" value="1"/>
</dbReference>
<reference evidence="2" key="1">
    <citation type="submission" date="2020-09" db="EMBL/GenBank/DDBJ databases">
        <title>Pelagicoccus enzymogenes sp. nov. with an EPS production, isolated from marine sediment.</title>
        <authorList>
            <person name="Feng X."/>
        </authorList>
    </citation>
    <scope>NUCLEOTIDE SEQUENCE</scope>
    <source>
        <strain evidence="2">NFK12</strain>
    </source>
</reference>
<sequence>MLILIAAQSLDGFIARPDRAGTDFCSEADASFLRDTLKKFDSLIMGRKTFETLRERILNSDTKRYLRKIITRSPAAYAADTRPDLVEFTDQPPIETLSELAGRGRKKTALLGGGEIYTQYLEAGVVDELWITIEPLLFGGGTPLLGKANERPLKLLSHHRLSDETLLLKYKPL</sequence>
<dbReference type="EMBL" id="JACYFG010000006">
    <property type="protein sequence ID" value="MBD5778625.1"/>
    <property type="molecule type" value="Genomic_DNA"/>
</dbReference>
<comment type="caution">
    <text evidence="2">The sequence shown here is derived from an EMBL/GenBank/DDBJ whole genome shotgun (WGS) entry which is preliminary data.</text>
</comment>
<dbReference type="SUPFAM" id="SSF53597">
    <property type="entry name" value="Dihydrofolate reductase-like"/>
    <property type="match status" value="1"/>
</dbReference>
<feature type="domain" description="Bacterial bifunctional deaminase-reductase C-terminal" evidence="1">
    <location>
        <begin position="2"/>
        <end position="166"/>
    </location>
</feature>
<dbReference type="PANTHER" id="PTHR38011:SF11">
    <property type="entry name" value="2,5-DIAMINO-6-RIBOSYLAMINO-4(3H)-PYRIMIDINONE 5'-PHOSPHATE REDUCTASE"/>
    <property type="match status" value="1"/>
</dbReference>
<gene>
    <name evidence="2" type="ORF">IEN85_03925</name>
</gene>
<keyword evidence="3" id="KW-1185">Reference proteome</keyword>
<organism evidence="2 3">
    <name type="scientific">Pelagicoccus enzymogenes</name>
    <dbReference type="NCBI Taxonomy" id="2773457"/>
    <lineage>
        <taxon>Bacteria</taxon>
        <taxon>Pseudomonadati</taxon>
        <taxon>Verrucomicrobiota</taxon>
        <taxon>Opitutia</taxon>
        <taxon>Puniceicoccales</taxon>
        <taxon>Pelagicoccaceae</taxon>
        <taxon>Pelagicoccus</taxon>
    </lineage>
</organism>
<proteinExistence type="predicted"/>
<dbReference type="InterPro" id="IPR024072">
    <property type="entry name" value="DHFR-like_dom_sf"/>
</dbReference>
<dbReference type="RefSeq" id="WP_191615758.1">
    <property type="nucleotide sequence ID" value="NZ_JACYFG010000006.1"/>
</dbReference>
<dbReference type="GO" id="GO:0008703">
    <property type="term" value="F:5-amino-6-(5-phosphoribosylamino)uracil reductase activity"/>
    <property type="evidence" value="ECO:0007669"/>
    <property type="project" value="InterPro"/>
</dbReference>
<dbReference type="AlphaFoldDB" id="A0A927F7K7"/>
<dbReference type="GO" id="GO:0009231">
    <property type="term" value="P:riboflavin biosynthetic process"/>
    <property type="evidence" value="ECO:0007669"/>
    <property type="project" value="InterPro"/>
</dbReference>
<dbReference type="InterPro" id="IPR002734">
    <property type="entry name" value="RibDG_C"/>
</dbReference>
<dbReference type="Gene3D" id="3.40.430.10">
    <property type="entry name" value="Dihydrofolate Reductase, subunit A"/>
    <property type="match status" value="1"/>
</dbReference>
<evidence type="ECO:0000313" key="2">
    <source>
        <dbReference type="EMBL" id="MBD5778625.1"/>
    </source>
</evidence>
<dbReference type="Pfam" id="PF01872">
    <property type="entry name" value="RibD_C"/>
    <property type="match status" value="1"/>
</dbReference>
<evidence type="ECO:0000313" key="3">
    <source>
        <dbReference type="Proteomes" id="UP000622317"/>
    </source>
</evidence>
<protein>
    <submittedName>
        <fullName evidence="2">Dihydrofolate reductase</fullName>
    </submittedName>
</protein>
<dbReference type="InterPro" id="IPR050765">
    <property type="entry name" value="Riboflavin_Biosynth_HTPR"/>
</dbReference>
<evidence type="ECO:0000259" key="1">
    <source>
        <dbReference type="Pfam" id="PF01872"/>
    </source>
</evidence>
<accession>A0A927F7K7</accession>
<name>A0A927F7K7_9BACT</name>
<dbReference type="Proteomes" id="UP000622317">
    <property type="component" value="Unassembled WGS sequence"/>
</dbReference>